<dbReference type="AlphaFoldDB" id="A0A1C3N747"/>
<feature type="region of interest" description="Disordered" evidence="1">
    <location>
        <begin position="87"/>
        <end position="126"/>
    </location>
</feature>
<dbReference type="NCBIfam" id="NF042914">
    <property type="entry name" value="SAV915_dom"/>
    <property type="match status" value="1"/>
</dbReference>
<dbReference type="Pfam" id="PF07179">
    <property type="entry name" value="SseB"/>
    <property type="match status" value="1"/>
</dbReference>
<evidence type="ECO:0000313" key="3">
    <source>
        <dbReference type="EMBL" id="SBV28363.1"/>
    </source>
</evidence>
<evidence type="ECO:0000313" key="4">
    <source>
        <dbReference type="Proteomes" id="UP000199393"/>
    </source>
</evidence>
<protein>
    <recommendedName>
        <fullName evidence="2">SseB protein N-terminal domain-containing protein</fullName>
    </recommendedName>
</protein>
<dbReference type="Proteomes" id="UP000199393">
    <property type="component" value="Chromosome I"/>
</dbReference>
<organism evidence="3 4">
    <name type="scientific">Micromonospora krabiensis</name>
    <dbReference type="NCBI Taxonomy" id="307121"/>
    <lineage>
        <taxon>Bacteria</taxon>
        <taxon>Bacillati</taxon>
        <taxon>Actinomycetota</taxon>
        <taxon>Actinomycetes</taxon>
        <taxon>Micromonosporales</taxon>
        <taxon>Micromonosporaceae</taxon>
        <taxon>Micromonospora</taxon>
    </lineage>
</organism>
<dbReference type="STRING" id="307121.GA0070620_3906"/>
<dbReference type="InterPro" id="IPR049975">
    <property type="entry name" value="SAV_915-like_dom"/>
</dbReference>
<dbReference type="RefSeq" id="WP_091592893.1">
    <property type="nucleotide sequence ID" value="NZ_JBHRWG010000004.1"/>
</dbReference>
<dbReference type="InterPro" id="IPR009839">
    <property type="entry name" value="SseB_N"/>
</dbReference>
<proteinExistence type="predicted"/>
<evidence type="ECO:0000256" key="1">
    <source>
        <dbReference type="SAM" id="MobiDB-lite"/>
    </source>
</evidence>
<accession>A0A1C3N747</accession>
<gene>
    <name evidence="3" type="ORF">GA0070620_3906</name>
</gene>
<feature type="domain" description="SseB protein N-terminal" evidence="2">
    <location>
        <begin position="16"/>
        <end position="78"/>
    </location>
</feature>
<evidence type="ECO:0000259" key="2">
    <source>
        <dbReference type="Pfam" id="PF07179"/>
    </source>
</evidence>
<feature type="compositionally biased region" description="Polar residues" evidence="1">
    <location>
        <begin position="96"/>
        <end position="111"/>
    </location>
</feature>
<keyword evidence="4" id="KW-1185">Reference proteome</keyword>
<name>A0A1C3N747_9ACTN</name>
<reference evidence="4" key="1">
    <citation type="submission" date="2016-06" db="EMBL/GenBank/DDBJ databases">
        <authorList>
            <person name="Varghese N."/>
        </authorList>
    </citation>
    <scope>NUCLEOTIDE SEQUENCE [LARGE SCALE GENOMIC DNA]</scope>
    <source>
        <strain evidence="4">DSM 45344</strain>
    </source>
</reference>
<dbReference type="OrthoDB" id="4238227at2"/>
<dbReference type="EMBL" id="LT598496">
    <property type="protein sequence ID" value="SBV28363.1"/>
    <property type="molecule type" value="Genomic_DNA"/>
</dbReference>
<sequence>MDEVPDTWAVPVRTVPGRQALAVRTARLPQGERVGLAFSSPERLASAMGADQPWTPLCESALRSMLKPLGIDRIQLDPLLVAPPVARDEARLGTAPQRTGPTRATTASRQADQARPVAALAGTRPV</sequence>